<organism evidence="1">
    <name type="scientific">Serratia fonticola</name>
    <dbReference type="NCBI Taxonomy" id="47917"/>
    <lineage>
        <taxon>Bacteria</taxon>
        <taxon>Pseudomonadati</taxon>
        <taxon>Pseudomonadota</taxon>
        <taxon>Gammaproteobacteria</taxon>
        <taxon>Enterobacterales</taxon>
        <taxon>Yersiniaceae</taxon>
        <taxon>Serratia</taxon>
    </lineage>
</organism>
<gene>
    <name evidence="1" type="ORF">NCTC12965_07958</name>
</gene>
<sequence>MQQKRRSFAHTHRQSLFACPAHRPLPFAGVLGGPGFTGFSDRGYVHNSIYFLNIDKLSMAFFSANLVSDFILLQLESITRRVYFCTFLFHRDFQRRKKVISSKTN</sequence>
<name>A0A0F7H7B8_SERFO</name>
<dbReference type="KEGG" id="sfw:WN53_03450"/>
<accession>A0A0F7H7B8</accession>
<reference evidence="1" key="1">
    <citation type="submission" date="2019-05" db="EMBL/GenBank/DDBJ databases">
        <authorList>
            <consortium name="Pathogen Informatics"/>
        </authorList>
    </citation>
    <scope>NUCLEOTIDE SEQUENCE [LARGE SCALE GENOMIC DNA]</scope>
    <source>
        <strain evidence="1">NCTC12965</strain>
    </source>
</reference>
<evidence type="ECO:0000313" key="1">
    <source>
        <dbReference type="EMBL" id="VTR59293.1"/>
    </source>
</evidence>
<proteinExistence type="predicted"/>
<protein>
    <submittedName>
        <fullName evidence="1">Uncharacterized protein</fullName>
    </submittedName>
</protein>
<dbReference type="AlphaFoldDB" id="A0A0F7H7B8"/>
<dbReference type="EMBL" id="CABEEZ010000157">
    <property type="protein sequence ID" value="VTR59293.1"/>
    <property type="molecule type" value="Genomic_DNA"/>
</dbReference>